<evidence type="ECO:0000313" key="2">
    <source>
        <dbReference type="EMBL" id="CAD9948924.1"/>
    </source>
</evidence>
<organism evidence="2">
    <name type="scientific">Entomoneis paludosa</name>
    <dbReference type="NCBI Taxonomy" id="265537"/>
    <lineage>
        <taxon>Eukaryota</taxon>
        <taxon>Sar</taxon>
        <taxon>Stramenopiles</taxon>
        <taxon>Ochrophyta</taxon>
        <taxon>Bacillariophyta</taxon>
        <taxon>Bacillariophyceae</taxon>
        <taxon>Bacillariophycidae</taxon>
        <taxon>Entomoneidaceae</taxon>
        <taxon>Entomoneis</taxon>
    </lineage>
</organism>
<gene>
    <name evidence="2" type="ORF">APAL1065_LOCUS4413</name>
</gene>
<dbReference type="AlphaFoldDB" id="A0A7S2Y4E9"/>
<proteinExistence type="predicted"/>
<sequence length="202" mass="23096">MGKVMGEREEVPSTKANMISTRDNSDYKWQQARGVIGALEVSSEPDLDLDGDLLPRYVDGMEQEFDAALEIWNEEKLRKEFVKACKNVPMATFCCGMLPDQDEWIKNIHKSLTKGWVKATNQRFRTEQKDFFLDIYIWNWHNATGKSITNILLIRFYESKRSSLMKDGTGTIFGSKVIDPDAVKGLQDTTGPEETTEDSKKE</sequence>
<reference evidence="2" key="1">
    <citation type="submission" date="2021-01" db="EMBL/GenBank/DDBJ databases">
        <authorList>
            <person name="Corre E."/>
            <person name="Pelletier E."/>
            <person name="Niang G."/>
            <person name="Scheremetjew M."/>
            <person name="Finn R."/>
            <person name="Kale V."/>
            <person name="Holt S."/>
            <person name="Cochrane G."/>
            <person name="Meng A."/>
            <person name="Brown T."/>
            <person name="Cohen L."/>
        </authorList>
    </citation>
    <scope>NUCLEOTIDE SEQUENCE</scope>
    <source>
        <strain evidence="2">CCMP125</strain>
    </source>
</reference>
<protein>
    <submittedName>
        <fullName evidence="2">Uncharacterized protein</fullName>
    </submittedName>
</protein>
<feature type="region of interest" description="Disordered" evidence="1">
    <location>
        <begin position="182"/>
        <end position="202"/>
    </location>
</feature>
<evidence type="ECO:0000256" key="1">
    <source>
        <dbReference type="SAM" id="MobiDB-lite"/>
    </source>
</evidence>
<dbReference type="EMBL" id="HBHT01006617">
    <property type="protein sequence ID" value="CAD9948924.1"/>
    <property type="molecule type" value="Transcribed_RNA"/>
</dbReference>
<accession>A0A7S2Y4E9</accession>
<name>A0A7S2Y4E9_9STRA</name>